<evidence type="ECO:0000313" key="2">
    <source>
        <dbReference type="Proteomes" id="UP000035740"/>
    </source>
</evidence>
<reference evidence="1 2" key="1">
    <citation type="journal article" date="2014" name="Nature">
        <title>The genome of the recently domesticated crop plant sugar beet (Beta vulgaris).</title>
        <authorList>
            <person name="Dohm J.C."/>
            <person name="Minoche A.E."/>
            <person name="Holtgrawe D."/>
            <person name="Capella-Gutierrez S."/>
            <person name="Zakrzewski F."/>
            <person name="Tafer H."/>
            <person name="Rupp O."/>
            <person name="Sorensen T.R."/>
            <person name="Stracke R."/>
            <person name="Reinhardt R."/>
            <person name="Goesmann A."/>
            <person name="Kraft T."/>
            <person name="Schulz B."/>
            <person name="Stadler P.F."/>
            <person name="Schmidt T."/>
            <person name="Gabaldon T."/>
            <person name="Lehrach H."/>
            <person name="Weisshaar B."/>
            <person name="Himmelbauer H."/>
        </authorList>
    </citation>
    <scope>NUCLEOTIDE SEQUENCE [LARGE SCALE GENOMIC DNA]</scope>
    <source>
        <tissue evidence="1">Taproot</tissue>
    </source>
</reference>
<gene>
    <name evidence="1" type="ORF">BVRB_1g021830</name>
</gene>
<dbReference type="OrthoDB" id="158357at2759"/>
<dbReference type="eggNOG" id="KOG0230">
    <property type="taxonomic scope" value="Eukaryota"/>
</dbReference>
<protein>
    <submittedName>
        <fullName evidence="1">Uncharacterized protein</fullName>
    </submittedName>
</protein>
<name>A0A0J8BHW0_BETVV</name>
<proteinExistence type="predicted"/>
<dbReference type="Proteomes" id="UP000035740">
    <property type="component" value="Unassembled WGS sequence"/>
</dbReference>
<sequence>MAYSLGPYEHVTYSSSVSLEQSLQIGKDNQGNGESDPSSINTYVDIGDLSSNANQYGFCVNRQGKCLALVLKLSTFDMFS</sequence>
<dbReference type="Gramene" id="KMS99662">
    <property type="protein sequence ID" value="KMS99662"/>
    <property type="gene ID" value="BVRB_1g021830"/>
</dbReference>
<keyword evidence="2" id="KW-1185">Reference proteome</keyword>
<organism evidence="1 2">
    <name type="scientific">Beta vulgaris subsp. vulgaris</name>
    <name type="common">Beet</name>
    <dbReference type="NCBI Taxonomy" id="3555"/>
    <lineage>
        <taxon>Eukaryota</taxon>
        <taxon>Viridiplantae</taxon>
        <taxon>Streptophyta</taxon>
        <taxon>Embryophyta</taxon>
        <taxon>Tracheophyta</taxon>
        <taxon>Spermatophyta</taxon>
        <taxon>Magnoliopsida</taxon>
        <taxon>eudicotyledons</taxon>
        <taxon>Gunneridae</taxon>
        <taxon>Pentapetalae</taxon>
        <taxon>Caryophyllales</taxon>
        <taxon>Chenopodiaceae</taxon>
        <taxon>Betoideae</taxon>
        <taxon>Beta</taxon>
    </lineage>
</organism>
<dbReference type="EMBL" id="KQ090210">
    <property type="protein sequence ID" value="KMS99662.1"/>
    <property type="molecule type" value="Genomic_DNA"/>
</dbReference>
<accession>A0A0J8BHW0</accession>
<dbReference type="AlphaFoldDB" id="A0A0J8BHW0"/>
<evidence type="ECO:0000313" key="1">
    <source>
        <dbReference type="EMBL" id="KMS99662.1"/>
    </source>
</evidence>